<protein>
    <submittedName>
        <fullName evidence="7">Magnesium transporter CorA family protein</fullName>
    </submittedName>
</protein>
<organism evidence="7 8">
    <name type="scientific">Pseudoflavonifractor hominis</name>
    <dbReference type="NCBI Taxonomy" id="2763059"/>
    <lineage>
        <taxon>Bacteria</taxon>
        <taxon>Bacillati</taxon>
        <taxon>Bacillota</taxon>
        <taxon>Clostridia</taxon>
        <taxon>Eubacteriales</taxon>
        <taxon>Oscillospiraceae</taxon>
        <taxon>Pseudoflavonifractor</taxon>
    </lineage>
</organism>
<dbReference type="CDD" id="cd12827">
    <property type="entry name" value="EcCorA_ZntB-like_u2"/>
    <property type="match status" value="1"/>
</dbReference>
<dbReference type="InterPro" id="IPR045861">
    <property type="entry name" value="CorA_cytoplasmic_dom"/>
</dbReference>
<proteinExistence type="inferred from homology"/>
<dbReference type="Gene3D" id="1.20.58.340">
    <property type="entry name" value="Magnesium transport protein CorA, transmembrane region"/>
    <property type="match status" value="2"/>
</dbReference>
<dbReference type="SUPFAM" id="SSF144083">
    <property type="entry name" value="Magnesium transport protein CorA, transmembrane region"/>
    <property type="match status" value="1"/>
</dbReference>
<feature type="transmembrane region" description="Helical" evidence="6">
    <location>
        <begin position="284"/>
        <end position="303"/>
    </location>
</feature>
<dbReference type="SUPFAM" id="SSF143865">
    <property type="entry name" value="CorA soluble domain-like"/>
    <property type="match status" value="1"/>
</dbReference>
<feature type="transmembrane region" description="Helical" evidence="6">
    <location>
        <begin position="252"/>
        <end position="272"/>
    </location>
</feature>
<keyword evidence="5 6" id="KW-0472">Membrane</keyword>
<reference evidence="7 8" key="1">
    <citation type="submission" date="2020-08" db="EMBL/GenBank/DDBJ databases">
        <title>Genome public.</title>
        <authorList>
            <person name="Liu C."/>
            <person name="Sun Q."/>
        </authorList>
    </citation>
    <scope>NUCLEOTIDE SEQUENCE [LARGE SCALE GENOMIC DNA]</scope>
    <source>
        <strain evidence="7 8">New-38</strain>
    </source>
</reference>
<evidence type="ECO:0000313" key="8">
    <source>
        <dbReference type="Proteomes" id="UP000660021"/>
    </source>
</evidence>
<evidence type="ECO:0000313" key="7">
    <source>
        <dbReference type="EMBL" id="MBC5729429.1"/>
    </source>
</evidence>
<evidence type="ECO:0000256" key="5">
    <source>
        <dbReference type="ARBA" id="ARBA00023136"/>
    </source>
</evidence>
<dbReference type="Proteomes" id="UP000660021">
    <property type="component" value="Unassembled WGS sequence"/>
</dbReference>
<keyword evidence="4 6" id="KW-1133">Transmembrane helix</keyword>
<dbReference type="EMBL" id="JACOPR010000001">
    <property type="protein sequence ID" value="MBC5729429.1"/>
    <property type="molecule type" value="Genomic_DNA"/>
</dbReference>
<evidence type="ECO:0000256" key="2">
    <source>
        <dbReference type="ARBA" id="ARBA00009765"/>
    </source>
</evidence>
<dbReference type="RefSeq" id="WP_180956917.1">
    <property type="nucleotide sequence ID" value="NZ_JACOPR010000001.1"/>
</dbReference>
<name>A0ABR7HPI7_9FIRM</name>
<evidence type="ECO:0000256" key="3">
    <source>
        <dbReference type="ARBA" id="ARBA00022692"/>
    </source>
</evidence>
<keyword evidence="8" id="KW-1185">Reference proteome</keyword>
<dbReference type="PANTHER" id="PTHR47891">
    <property type="entry name" value="TRANSPORTER-RELATED"/>
    <property type="match status" value="1"/>
</dbReference>
<keyword evidence="3 6" id="KW-0812">Transmembrane</keyword>
<accession>A0ABR7HPI7</accession>
<comment type="similarity">
    <text evidence="2">Belongs to the CorA metal ion transporter (MIT) (TC 1.A.35) family.</text>
</comment>
<dbReference type="InterPro" id="IPR047199">
    <property type="entry name" value="CorA-like"/>
</dbReference>
<comment type="caution">
    <text evidence="7">The sequence shown here is derived from an EMBL/GenBank/DDBJ whole genome shotgun (WGS) entry which is preliminary data.</text>
</comment>
<evidence type="ECO:0000256" key="6">
    <source>
        <dbReference type="SAM" id="Phobius"/>
    </source>
</evidence>
<sequence length="309" mass="35166">MLSIHKTIDGKMTKLDTIQDGCWVNLTYPSEDELNTVAATLGVEPTFLRAALDEEETSRIDTEDGQTLLIIDVPAVEKDDAVVYSTLPLGIIVTEKHIITVCLKESSIIKDFQDGLVRNAETQKRTSFILYMLLRVAKRFLQYLKQIDKIYNYMERQLYKSQRNKELIQLLDLEKSLVYFNTSLKANEVTLEKILRGRIITLYEEDHDLLEDVLIEVRQAIEMANIYSSIISGMMDAFASVISNNLNVIMKVLTSITILLTVPNIVFSFYGMNIEGSGLPLAQFWWFPLTVTAVIIGIVAVILKKRDLF</sequence>
<evidence type="ECO:0000256" key="1">
    <source>
        <dbReference type="ARBA" id="ARBA00004141"/>
    </source>
</evidence>
<dbReference type="Pfam" id="PF01544">
    <property type="entry name" value="CorA"/>
    <property type="match status" value="1"/>
</dbReference>
<evidence type="ECO:0000256" key="4">
    <source>
        <dbReference type="ARBA" id="ARBA00022989"/>
    </source>
</evidence>
<gene>
    <name evidence="7" type="ORF">H8S34_01085</name>
</gene>
<dbReference type="PANTHER" id="PTHR47891:SF2">
    <property type="entry name" value="MAGNESIUM AND COBALT TRANSPORTER"/>
    <property type="match status" value="1"/>
</dbReference>
<dbReference type="Gene3D" id="3.30.460.20">
    <property type="entry name" value="CorA soluble domain-like"/>
    <property type="match status" value="1"/>
</dbReference>
<dbReference type="InterPro" id="IPR002523">
    <property type="entry name" value="MgTranspt_CorA/ZnTranspt_ZntB"/>
</dbReference>
<dbReference type="InterPro" id="IPR045863">
    <property type="entry name" value="CorA_TM1_TM2"/>
</dbReference>
<comment type="subcellular location">
    <subcellularLocation>
        <location evidence="1">Membrane</location>
        <topology evidence="1">Multi-pass membrane protein</topology>
    </subcellularLocation>
</comment>